<name>A0A226WM95_CABSO</name>
<evidence type="ECO:0000313" key="1">
    <source>
        <dbReference type="EMBL" id="OXC71708.1"/>
    </source>
</evidence>
<sequence length="116" mass="12738">MAAETQLAKRVGFRLTDAEHRAYLAKVESSGMSASEFFRDCVLTNRTRIVARQPLSNDKKRVLLVVNKSGNNLNQIAHVLNAARLDSSASESTYLAALDALESIELLLKAHLQNVA</sequence>
<dbReference type="InterPro" id="IPR053842">
    <property type="entry name" value="NikA-like"/>
</dbReference>
<accession>A0A226WM95</accession>
<reference evidence="2" key="1">
    <citation type="submission" date="2017-01" db="EMBL/GenBank/DDBJ databases">
        <title>Genome Analysis of Deinococcus marmoris KOPRI26562.</title>
        <authorList>
            <person name="Kim J.H."/>
            <person name="Oh H.-M."/>
        </authorList>
    </citation>
    <scope>NUCLEOTIDE SEQUENCE [LARGE SCALE GENOMIC DNA]</scope>
    <source>
        <strain evidence="2">PAMC 26633</strain>
    </source>
</reference>
<organism evidence="1 2">
    <name type="scientific">Caballeronia sordidicola</name>
    <name type="common">Burkholderia sordidicola</name>
    <dbReference type="NCBI Taxonomy" id="196367"/>
    <lineage>
        <taxon>Bacteria</taxon>
        <taxon>Pseudomonadati</taxon>
        <taxon>Pseudomonadota</taxon>
        <taxon>Betaproteobacteria</taxon>
        <taxon>Burkholderiales</taxon>
        <taxon>Burkholderiaceae</taxon>
        <taxon>Caballeronia</taxon>
    </lineage>
</organism>
<proteinExistence type="predicted"/>
<gene>
    <name evidence="1" type="ORF">BSU04_45495</name>
</gene>
<evidence type="ECO:0000313" key="2">
    <source>
        <dbReference type="Proteomes" id="UP000214720"/>
    </source>
</evidence>
<dbReference type="AlphaFoldDB" id="A0A226WM95"/>
<dbReference type="Pfam" id="PF21983">
    <property type="entry name" value="NikA-like"/>
    <property type="match status" value="1"/>
</dbReference>
<dbReference type="EMBL" id="MTHB01000299">
    <property type="protein sequence ID" value="OXC71708.1"/>
    <property type="molecule type" value="Genomic_DNA"/>
</dbReference>
<protein>
    <submittedName>
        <fullName evidence="1">Putative relaxosome component</fullName>
    </submittedName>
</protein>
<dbReference type="Proteomes" id="UP000214720">
    <property type="component" value="Unassembled WGS sequence"/>
</dbReference>
<comment type="caution">
    <text evidence="1">The sequence shown here is derived from an EMBL/GenBank/DDBJ whole genome shotgun (WGS) entry which is preliminary data.</text>
</comment>